<accession>A0A059F577</accession>
<dbReference type="Pfam" id="PF01496">
    <property type="entry name" value="V_ATPase_I"/>
    <property type="match status" value="4"/>
</dbReference>
<evidence type="ECO:0000256" key="5">
    <source>
        <dbReference type="ARBA" id="ARBA00022781"/>
    </source>
</evidence>
<gene>
    <name evidence="10" type="ORF">H312_00018</name>
</gene>
<evidence type="ECO:0000256" key="1">
    <source>
        <dbReference type="ARBA" id="ARBA00004141"/>
    </source>
</evidence>
<comment type="function">
    <text evidence="9">Essential component of the vacuolar proton pump (V-ATPase), a multimeric enzyme that catalyzes the translocation of protons across the membranes. Required for assembly and activity of the V-ATPase.</text>
</comment>
<evidence type="ECO:0000313" key="10">
    <source>
        <dbReference type="EMBL" id="KCZ82360.1"/>
    </source>
</evidence>
<dbReference type="STRING" id="1288291.A0A059F577"/>
<dbReference type="InterPro" id="IPR026028">
    <property type="entry name" value="V-type_ATPase_116kDa_su_euka"/>
</dbReference>
<feature type="transmembrane region" description="Helical" evidence="9">
    <location>
        <begin position="570"/>
        <end position="592"/>
    </location>
</feature>
<dbReference type="EMBL" id="KK365130">
    <property type="protein sequence ID" value="KCZ82360.1"/>
    <property type="molecule type" value="Genomic_DNA"/>
</dbReference>
<dbReference type="PANTHER" id="PTHR11629">
    <property type="entry name" value="VACUOLAR PROTON ATPASES"/>
    <property type="match status" value="1"/>
</dbReference>
<feature type="transmembrane region" description="Helical" evidence="9">
    <location>
        <begin position="545"/>
        <end position="563"/>
    </location>
</feature>
<feature type="transmembrane region" description="Helical" evidence="9">
    <location>
        <begin position="492"/>
        <end position="513"/>
    </location>
</feature>
<keyword evidence="3 9" id="KW-0813">Transport</keyword>
<evidence type="ECO:0000256" key="7">
    <source>
        <dbReference type="ARBA" id="ARBA00023065"/>
    </source>
</evidence>
<protein>
    <recommendedName>
        <fullName evidence="9">V-type proton ATPase subunit a</fullName>
    </recommendedName>
</protein>
<dbReference type="OrthoDB" id="10264220at2759"/>
<feature type="non-terminal residue" evidence="10">
    <location>
        <position position="760"/>
    </location>
</feature>
<dbReference type="GO" id="GO:0007035">
    <property type="term" value="P:vacuolar acidification"/>
    <property type="evidence" value="ECO:0007669"/>
    <property type="project" value="TreeGrafter"/>
</dbReference>
<sequence length="760" mass="87417">MLRSEEVNKFILYIPTNSSSQIIEILGNHKLIHVYPTGSNDHFSKEQRELEKKRTKLKFILTEAEKCNLKDSMSYDFDLDDIYNRLSHLKQIQSSTAKNIQRISEDLFILKEVNSSNEHFLIGSIDNEKSFLFEKVVYEMIKRNIIFTSQNIPFNQMLQDKTHSFTLPPMNKKSYFMLLHSEETFVKISKIFESLGGRILSKEKIASKHKNILHCSTLLAQLKQIYINNEINIINLLSKNINGLKSGNQKNEKELKIHSFLSGCYFSNNSFIALTYIPKRHLYKFRKVVEYVNQEYSLAVEEYGTGLPLLKSEALLHKETKEPSEKEVKETVSLQNKEAFLPQELSIKEETVYTSGTMKQPINESNESINQLHLSLHESNKFNEINQSMTEAEVNNLNKVINDATPPSYFHTGKYTKIYQELTNTFEVPKYMEINPGVFTLFFFPFLFGIMFSDVLHGLILLSVGLALVYSKRINKLFMEYELLSIIENAKYLLIGMGVFSIYFGLLFCDFGGTELHYKYNKIVYFGVNEMKDKKEFINKLKMKMSIIVGAVHMFCGIILSYVNKSDNLISLISSTVAYLSFVGYLVFLIFYKWVVNGVEASLINEMVEMYTKPFANKSLYPFQKEIQLVLITLLLCSMAVLFLNKPIFNLKNMDLWVEQSIHTIEFGVSLISNTASYLRLWAVSLAHGTLTEILHANTFGRSIIIGILCFPLYIAMTLGLLIGLEGTSATLHALRLNWIEFSGKFMMGGGIEYKPFSFE</sequence>
<comment type="subcellular location">
    <subcellularLocation>
        <location evidence="1">Membrane</location>
        <topology evidence="1">Multi-pass membrane protein</topology>
    </subcellularLocation>
</comment>
<feature type="transmembrane region" description="Helical" evidence="9">
    <location>
        <begin position="627"/>
        <end position="644"/>
    </location>
</feature>
<keyword evidence="6 9" id="KW-1133">Transmembrane helix</keyword>
<comment type="similarity">
    <text evidence="2 9">Belongs to the V-ATPase 116 kDa subunit family.</text>
</comment>
<dbReference type="GO" id="GO:0051117">
    <property type="term" value="F:ATPase binding"/>
    <property type="evidence" value="ECO:0007669"/>
    <property type="project" value="TreeGrafter"/>
</dbReference>
<proteinExistence type="inferred from homology"/>
<evidence type="ECO:0000256" key="2">
    <source>
        <dbReference type="ARBA" id="ARBA00009904"/>
    </source>
</evidence>
<keyword evidence="7 9" id="KW-0406">Ion transport</keyword>
<reference evidence="10 11" key="2">
    <citation type="submission" date="2014-03" db="EMBL/GenBank/DDBJ databases">
        <title>The Genome Sequence of Anncaliia algerae insect isolate PRA339.</title>
        <authorList>
            <consortium name="The Broad Institute Genome Sequencing Platform"/>
            <consortium name="The Broad Institute Genome Sequencing Center for Infectious Disease"/>
            <person name="Cuomo C."/>
            <person name="Becnel J."/>
            <person name="Sanscrainte N."/>
            <person name="Walker B."/>
            <person name="Young S.K."/>
            <person name="Zeng Q."/>
            <person name="Gargeya S."/>
            <person name="Fitzgerald M."/>
            <person name="Haas B."/>
            <person name="Abouelleil A."/>
            <person name="Alvarado L."/>
            <person name="Arachchi H.M."/>
            <person name="Berlin A.M."/>
            <person name="Chapman S.B."/>
            <person name="Dewar J."/>
            <person name="Goldberg J."/>
            <person name="Griggs A."/>
            <person name="Gujja S."/>
            <person name="Hansen M."/>
            <person name="Howarth C."/>
            <person name="Imamovic A."/>
            <person name="Larimer J."/>
            <person name="McCowan C."/>
            <person name="Murphy C."/>
            <person name="Neiman D."/>
            <person name="Pearson M."/>
            <person name="Priest M."/>
            <person name="Roberts A."/>
            <person name="Saif S."/>
            <person name="Shea T."/>
            <person name="Sisk P."/>
            <person name="Sykes S."/>
            <person name="Wortman J."/>
            <person name="Nusbaum C."/>
            <person name="Birren B."/>
        </authorList>
    </citation>
    <scope>NUCLEOTIDE SEQUENCE [LARGE SCALE GENOMIC DNA]</scope>
    <source>
        <strain evidence="10 11">PRA339</strain>
    </source>
</reference>
<keyword evidence="8 9" id="KW-0472">Membrane</keyword>
<dbReference type="VEuPathDB" id="MicrosporidiaDB:H312_00018"/>
<evidence type="ECO:0000256" key="8">
    <source>
        <dbReference type="ARBA" id="ARBA00023136"/>
    </source>
</evidence>
<evidence type="ECO:0000256" key="9">
    <source>
        <dbReference type="RuleBase" id="RU361189"/>
    </source>
</evidence>
<dbReference type="AlphaFoldDB" id="A0A059F577"/>
<evidence type="ECO:0000256" key="3">
    <source>
        <dbReference type="ARBA" id="ARBA00022448"/>
    </source>
</evidence>
<keyword evidence="5 9" id="KW-0375">Hydrogen ion transport</keyword>
<dbReference type="PANTHER" id="PTHR11629:SF63">
    <property type="entry name" value="V-TYPE PROTON ATPASE SUBUNIT A"/>
    <property type="match status" value="1"/>
</dbReference>
<keyword evidence="4 9" id="KW-0812">Transmembrane</keyword>
<name>A0A059F577_9MICR</name>
<dbReference type="PIRSF" id="PIRSF001293">
    <property type="entry name" value="ATP6V0A1"/>
    <property type="match status" value="1"/>
</dbReference>
<feature type="transmembrane region" description="Helical" evidence="9">
    <location>
        <begin position="704"/>
        <end position="725"/>
    </location>
</feature>
<evidence type="ECO:0000313" key="11">
    <source>
        <dbReference type="Proteomes" id="UP000030655"/>
    </source>
</evidence>
<evidence type="ECO:0000256" key="4">
    <source>
        <dbReference type="ARBA" id="ARBA00022692"/>
    </source>
</evidence>
<feature type="transmembrane region" description="Helical" evidence="9">
    <location>
        <begin position="438"/>
        <end position="471"/>
    </location>
</feature>
<dbReference type="GO" id="GO:0046961">
    <property type="term" value="F:proton-transporting ATPase activity, rotational mechanism"/>
    <property type="evidence" value="ECO:0007669"/>
    <property type="project" value="InterPro"/>
</dbReference>
<evidence type="ECO:0000256" key="6">
    <source>
        <dbReference type="ARBA" id="ARBA00022989"/>
    </source>
</evidence>
<keyword evidence="11" id="KW-1185">Reference proteome</keyword>
<dbReference type="InterPro" id="IPR002490">
    <property type="entry name" value="V-ATPase_116kDa_su"/>
</dbReference>
<dbReference type="Proteomes" id="UP000030655">
    <property type="component" value="Unassembled WGS sequence"/>
</dbReference>
<organism evidence="10 11">
    <name type="scientific">Anncaliia algerae PRA339</name>
    <dbReference type="NCBI Taxonomy" id="1288291"/>
    <lineage>
        <taxon>Eukaryota</taxon>
        <taxon>Fungi</taxon>
        <taxon>Fungi incertae sedis</taxon>
        <taxon>Microsporidia</taxon>
        <taxon>Tubulinosematoidea</taxon>
        <taxon>Tubulinosematidae</taxon>
        <taxon>Anncaliia</taxon>
    </lineage>
</organism>
<reference evidence="11" key="1">
    <citation type="submission" date="2013-02" db="EMBL/GenBank/DDBJ databases">
        <authorList>
            <consortium name="The Broad Institute Genome Sequencing Platform"/>
            <person name="Cuomo C."/>
            <person name="Becnel J."/>
            <person name="Sanscrainte N."/>
            <person name="Walker B."/>
            <person name="Young S.K."/>
            <person name="Zeng Q."/>
            <person name="Gargeya S."/>
            <person name="Fitzgerald M."/>
            <person name="Haas B."/>
            <person name="Abouelleil A."/>
            <person name="Alvarado L."/>
            <person name="Arachchi H.M."/>
            <person name="Berlin A.M."/>
            <person name="Chapman S.B."/>
            <person name="Dewar J."/>
            <person name="Goldberg J."/>
            <person name="Griggs A."/>
            <person name="Gujja S."/>
            <person name="Hansen M."/>
            <person name="Howarth C."/>
            <person name="Imamovic A."/>
            <person name="Larimer J."/>
            <person name="McCowan C."/>
            <person name="Murphy C."/>
            <person name="Neiman D."/>
            <person name="Pearson M."/>
            <person name="Priest M."/>
            <person name="Roberts A."/>
            <person name="Saif S."/>
            <person name="Shea T."/>
            <person name="Sisk P."/>
            <person name="Sykes S."/>
            <person name="Wortman J."/>
            <person name="Nusbaum C."/>
            <person name="Birren B."/>
        </authorList>
    </citation>
    <scope>NUCLEOTIDE SEQUENCE [LARGE SCALE GENOMIC DNA]</scope>
    <source>
        <strain evidence="11">PRA339</strain>
    </source>
</reference>
<dbReference type="HOGENOM" id="CLU_005230_1_1_1"/>
<dbReference type="GO" id="GO:0000220">
    <property type="term" value="C:vacuolar proton-transporting V-type ATPase, V0 domain"/>
    <property type="evidence" value="ECO:0007669"/>
    <property type="project" value="InterPro"/>
</dbReference>